<feature type="region of interest" description="Disordered" evidence="1">
    <location>
        <begin position="42"/>
        <end position="96"/>
    </location>
</feature>
<dbReference type="Gene3D" id="3.40.50.300">
    <property type="entry name" value="P-loop containing nucleotide triphosphate hydrolases"/>
    <property type="match status" value="1"/>
</dbReference>
<name>D8M842_BLAHO</name>
<dbReference type="GO" id="GO:0030686">
    <property type="term" value="C:90S preribosome"/>
    <property type="evidence" value="ECO:0007669"/>
    <property type="project" value="TreeGrafter"/>
</dbReference>
<dbReference type="GeneID" id="24922873"/>
<evidence type="ECO:0000256" key="1">
    <source>
        <dbReference type="SAM" id="MobiDB-lite"/>
    </source>
</evidence>
<evidence type="ECO:0000313" key="2">
    <source>
        <dbReference type="EMBL" id="CBK24231.2"/>
    </source>
</evidence>
<keyword evidence="3" id="KW-1185">Reference proteome</keyword>
<reference evidence="2" key="1">
    <citation type="submission" date="2010-02" db="EMBL/GenBank/DDBJ databases">
        <title>Sequencing and annotation of the Blastocystis hominis genome.</title>
        <authorList>
            <person name="Wincker P."/>
        </authorList>
    </citation>
    <scope>NUCLEOTIDE SEQUENCE</scope>
    <source>
        <strain evidence="2">Singapore isolate B</strain>
    </source>
</reference>
<dbReference type="PANTHER" id="PTHR24030:SF0">
    <property type="entry name" value="PROTEIN CMSS1"/>
    <property type="match status" value="1"/>
</dbReference>
<organism evidence="2">
    <name type="scientific">Blastocystis hominis</name>
    <dbReference type="NCBI Taxonomy" id="12968"/>
    <lineage>
        <taxon>Eukaryota</taxon>
        <taxon>Sar</taxon>
        <taxon>Stramenopiles</taxon>
        <taxon>Bigyra</taxon>
        <taxon>Opalozoa</taxon>
        <taxon>Opalinata</taxon>
        <taxon>Blastocystidae</taxon>
        <taxon>Blastocystis</taxon>
    </lineage>
</organism>
<dbReference type="AlphaFoldDB" id="D8M842"/>
<gene>
    <name evidence="2" type="ORF">GSBLH_T00006749001</name>
</gene>
<evidence type="ECO:0000313" key="3">
    <source>
        <dbReference type="Proteomes" id="UP000008312"/>
    </source>
</evidence>
<dbReference type="RefSeq" id="XP_012898279.1">
    <property type="nucleotide sequence ID" value="XM_013042825.1"/>
</dbReference>
<dbReference type="EMBL" id="FN668683">
    <property type="protein sequence ID" value="CBK24231.2"/>
    <property type="molecule type" value="Genomic_DNA"/>
</dbReference>
<accession>D8M842</accession>
<dbReference type="PANTHER" id="PTHR24030">
    <property type="entry name" value="PROTEIN CMSS1"/>
    <property type="match status" value="1"/>
</dbReference>
<protein>
    <submittedName>
        <fullName evidence="2">Uncharacterized protein</fullName>
    </submittedName>
</protein>
<dbReference type="InParanoid" id="D8M842"/>
<dbReference type="Pfam" id="PF14617">
    <property type="entry name" value="CMS1"/>
    <property type="match status" value="1"/>
</dbReference>
<sequence length="313" mass="36114">MSLFESFVLKFTGDSDDDAFVLSDHQGVSIFMYVIVEEPTPAENTADLNTPELPVPTSQKRDEPEESEEDSVTVKLDAKQKKKERLEELKRRRKERNAQNRITFDTSKMDSVEQAAYFWSYIVLENSSSNDKKNNNNNKNQFDEYGMEHPFQEQYLQLAEQPHDDSLLLGRIKQIIPDWKSSLTSKKRMRSGPSILILCISAIRCTELLKPLSDLHVFIPKLFGKHMKVEEQKKALQRKSSIAIGVPNRVLKLAEEGILNLSNISLIIIDMKELNEKTMNVMSLKETREAMAALYMKFLHNRVIHNVTKVLLW</sequence>
<proteinExistence type="predicted"/>
<dbReference type="GO" id="GO:0005634">
    <property type="term" value="C:nucleus"/>
    <property type="evidence" value="ECO:0007669"/>
    <property type="project" value="TreeGrafter"/>
</dbReference>
<dbReference type="OrthoDB" id="1929311at2759"/>
<feature type="compositionally biased region" description="Basic and acidic residues" evidence="1">
    <location>
        <begin position="76"/>
        <end position="90"/>
    </location>
</feature>
<dbReference type="InterPro" id="IPR032704">
    <property type="entry name" value="Cms1"/>
</dbReference>
<dbReference type="Proteomes" id="UP000008312">
    <property type="component" value="Unassembled WGS sequence"/>
</dbReference>
<dbReference type="InterPro" id="IPR027417">
    <property type="entry name" value="P-loop_NTPase"/>
</dbReference>